<dbReference type="Gene3D" id="3.40.50.1820">
    <property type="entry name" value="alpha/beta hydrolase"/>
    <property type="match status" value="1"/>
</dbReference>
<evidence type="ECO:0000259" key="2">
    <source>
        <dbReference type="Pfam" id="PF07859"/>
    </source>
</evidence>
<feature type="domain" description="Alpha/beta hydrolase fold-3" evidence="2">
    <location>
        <begin position="127"/>
        <end position="368"/>
    </location>
</feature>
<keyword evidence="1" id="KW-0378">Hydrolase</keyword>
<gene>
    <name evidence="3" type="ORF">sscle_07g055460</name>
</gene>
<evidence type="ECO:0000256" key="1">
    <source>
        <dbReference type="ARBA" id="ARBA00022801"/>
    </source>
</evidence>
<dbReference type="OrthoDB" id="5354320at2759"/>
<dbReference type="PANTHER" id="PTHR48081:SF7">
    <property type="entry name" value="ALPHA_BETA HYDROLASE FOLD-3 DOMAIN-CONTAINING PROTEIN"/>
    <property type="match status" value="1"/>
</dbReference>
<evidence type="ECO:0000313" key="3">
    <source>
        <dbReference type="EMBL" id="APA10776.1"/>
    </source>
</evidence>
<dbReference type="Proteomes" id="UP000177798">
    <property type="component" value="Chromosome 7"/>
</dbReference>
<dbReference type="PANTHER" id="PTHR48081">
    <property type="entry name" value="AB HYDROLASE SUPERFAMILY PROTEIN C4A8.06C"/>
    <property type="match status" value="1"/>
</dbReference>
<dbReference type="GO" id="GO:0016787">
    <property type="term" value="F:hydrolase activity"/>
    <property type="evidence" value="ECO:0007669"/>
    <property type="project" value="UniProtKB-KW"/>
</dbReference>
<dbReference type="EMBL" id="CP017820">
    <property type="protein sequence ID" value="APA10776.1"/>
    <property type="molecule type" value="Genomic_DNA"/>
</dbReference>
<dbReference type="AlphaFoldDB" id="A0A1D9Q7A7"/>
<evidence type="ECO:0000313" key="4">
    <source>
        <dbReference type="Proteomes" id="UP000177798"/>
    </source>
</evidence>
<dbReference type="SUPFAM" id="SSF53474">
    <property type="entry name" value="alpha/beta-Hydrolases"/>
    <property type="match status" value="1"/>
</dbReference>
<accession>A0A1D9Q7A7</accession>
<dbReference type="InterPro" id="IPR050300">
    <property type="entry name" value="GDXG_lipolytic_enzyme"/>
</dbReference>
<proteinExistence type="predicted"/>
<organism evidence="3 4">
    <name type="scientific">Sclerotinia sclerotiorum (strain ATCC 18683 / 1980 / Ss-1)</name>
    <name type="common">White mold</name>
    <name type="synonym">Whetzelinia sclerotiorum</name>
    <dbReference type="NCBI Taxonomy" id="665079"/>
    <lineage>
        <taxon>Eukaryota</taxon>
        <taxon>Fungi</taxon>
        <taxon>Dikarya</taxon>
        <taxon>Ascomycota</taxon>
        <taxon>Pezizomycotina</taxon>
        <taxon>Leotiomycetes</taxon>
        <taxon>Helotiales</taxon>
        <taxon>Sclerotiniaceae</taxon>
        <taxon>Sclerotinia</taxon>
    </lineage>
</organism>
<dbReference type="Pfam" id="PF07859">
    <property type="entry name" value="Abhydrolase_3"/>
    <property type="match status" value="1"/>
</dbReference>
<sequence length="451" mass="50297">MDFQNIKHLTAATKQMREKYWNDAISTSISVQQAATTQDLPVKGPVWVSKFTIPSPVQDDNSRDLLLGLIDEHNSHNVHYDRPNSEPLSCQWTGYREGVDANAPEPKISESEKFRHLVQGTTSPLTIFYIYGGSFVLNSPSSYRKRMGNLARATGSKILMVKQRLAPQNPFPAAFLDIFQTYLSLLAPPPNSPHEAIPAKNIVIAGDSSGSCLALGLLQVLLQLKRKNTVIKFHGNIIKPSEFIPAGLALLSVITELTNALPSYQRNIKHDIFPSPIEKLPYLEKRFPTCSIWPAKPARANLYCEAGMLAHPLASPVASLDWSGSCPLWFASGQEQIVDGARLVAQTAFSQGVPVVLQEYEGMPHTFFWMFGKAPQTRKILDEWAETIVALGEGKELVCKAEFIYAKGLTSEELDLENLVPFGVEEVREILWRKTLDYKVPPFHKQQRSSL</sequence>
<dbReference type="VEuPathDB" id="FungiDB:sscle_07g055460"/>
<protein>
    <recommendedName>
        <fullName evidence="2">Alpha/beta hydrolase fold-3 domain-containing protein</fullName>
    </recommendedName>
</protein>
<dbReference type="InterPro" id="IPR029058">
    <property type="entry name" value="AB_hydrolase_fold"/>
</dbReference>
<reference evidence="4" key="1">
    <citation type="journal article" date="2017" name="Genome Biol. Evol.">
        <title>The complete genome sequence of the phytopathogenic fungus Sclerotinia sclerotiorum reveals insights into the genome architecture of broad host range pathogens.</title>
        <authorList>
            <person name="Derbyshire M."/>
            <person name="Denton-Giles M."/>
            <person name="Hegedus D."/>
            <person name="Seifbarghy S."/>
            <person name="Rollins J."/>
            <person name="van Kan J."/>
            <person name="Seidl M.F."/>
            <person name="Faino L."/>
            <person name="Mbengue M."/>
            <person name="Navaud O."/>
            <person name="Raffaele S."/>
            <person name="Hammond-Kosack K."/>
            <person name="Heard S."/>
            <person name="Oliver R."/>
        </authorList>
    </citation>
    <scope>NUCLEOTIDE SEQUENCE [LARGE SCALE GENOMIC DNA]</scope>
    <source>
        <strain evidence="4">ATCC 18683 / 1980 / Ss-1</strain>
    </source>
</reference>
<dbReference type="InterPro" id="IPR013094">
    <property type="entry name" value="AB_hydrolase_3"/>
</dbReference>
<name>A0A1D9Q7A7_SCLS1</name>